<sequence length="221" mass="24416">MRRRKRRTGKKPLLAAVMFVTAAVFLSGTVFVKTVVEPNMENAARMKAEALVSRTISKTLSQQFKGQEKGGSLFTVEKGSDGSMEMVQADSVEINIFLSEFSVSLQEAFQNMEGERLRVPLGSLMGSKILSQAGPSVTLGIMPLSVSSTDFRTEFETQGINQTKYKIYMILKCRVRVMAPFSSRVFATKNTVLIGETVILGKVPDSYVQVPQEDILDVTEE</sequence>
<organism evidence="1 2">
    <name type="scientific">Candidatus Allocopromorpha excrementigallinarum</name>
    <dbReference type="NCBI Taxonomy" id="2840742"/>
    <lineage>
        <taxon>Bacteria</taxon>
        <taxon>Bacillati</taxon>
        <taxon>Bacillota</taxon>
        <taxon>Clostridia</taxon>
        <taxon>Eubacteriales</taxon>
        <taxon>Eubacteriaceae</taxon>
        <taxon>Eubacteriaceae incertae sedis</taxon>
        <taxon>Candidatus Allocopromorpha</taxon>
    </lineage>
</organism>
<evidence type="ECO:0000313" key="1">
    <source>
        <dbReference type="EMBL" id="HIU25555.1"/>
    </source>
</evidence>
<comment type="caution">
    <text evidence="1">The sequence shown here is derived from an EMBL/GenBank/DDBJ whole genome shotgun (WGS) entry which is preliminary data.</text>
</comment>
<reference evidence="1" key="1">
    <citation type="submission" date="2020-10" db="EMBL/GenBank/DDBJ databases">
        <authorList>
            <person name="Gilroy R."/>
        </authorList>
    </citation>
    <scope>NUCLEOTIDE SEQUENCE</scope>
    <source>
        <strain evidence="1">ChiHcec3-6078</strain>
    </source>
</reference>
<accession>A0A9D1I262</accession>
<reference evidence="1" key="2">
    <citation type="journal article" date="2021" name="PeerJ">
        <title>Extensive microbial diversity within the chicken gut microbiome revealed by metagenomics and culture.</title>
        <authorList>
            <person name="Gilroy R."/>
            <person name="Ravi A."/>
            <person name="Getino M."/>
            <person name="Pursley I."/>
            <person name="Horton D.L."/>
            <person name="Alikhan N.F."/>
            <person name="Baker D."/>
            <person name="Gharbi K."/>
            <person name="Hall N."/>
            <person name="Watson M."/>
            <person name="Adriaenssens E.M."/>
            <person name="Foster-Nyarko E."/>
            <person name="Jarju S."/>
            <person name="Secka A."/>
            <person name="Antonio M."/>
            <person name="Oren A."/>
            <person name="Chaudhuri R.R."/>
            <person name="La Ragione R."/>
            <person name="Hildebrand F."/>
            <person name="Pallen M.J."/>
        </authorList>
    </citation>
    <scope>NUCLEOTIDE SEQUENCE</scope>
    <source>
        <strain evidence="1">ChiHcec3-6078</strain>
    </source>
</reference>
<name>A0A9D1I262_9FIRM</name>
<dbReference type="NCBIfam" id="TIGR02832">
    <property type="entry name" value="spo_yunB"/>
    <property type="match status" value="1"/>
</dbReference>
<dbReference type="EMBL" id="DVMP01000070">
    <property type="protein sequence ID" value="HIU25555.1"/>
    <property type="molecule type" value="Genomic_DNA"/>
</dbReference>
<dbReference type="InterPro" id="IPR014197">
    <property type="entry name" value="Sporulation_prot_YunB"/>
</dbReference>
<dbReference type="PIRSF" id="PIRSF021383">
    <property type="entry name" value="YunB"/>
    <property type="match status" value="1"/>
</dbReference>
<dbReference type="AlphaFoldDB" id="A0A9D1I262"/>
<dbReference type="Proteomes" id="UP000824090">
    <property type="component" value="Unassembled WGS sequence"/>
</dbReference>
<gene>
    <name evidence="1" type="primary">yunB</name>
    <name evidence="1" type="ORF">IAC50_03585</name>
</gene>
<proteinExistence type="predicted"/>
<protein>
    <submittedName>
        <fullName evidence="1">Sporulation protein YunB</fullName>
    </submittedName>
</protein>
<dbReference type="Pfam" id="PF09560">
    <property type="entry name" value="Spore_YunB"/>
    <property type="match status" value="1"/>
</dbReference>
<evidence type="ECO:0000313" key="2">
    <source>
        <dbReference type="Proteomes" id="UP000824090"/>
    </source>
</evidence>